<dbReference type="EMBL" id="BAAAYX010000030">
    <property type="protein sequence ID" value="GAA3719108.1"/>
    <property type="molecule type" value="Genomic_DNA"/>
</dbReference>
<evidence type="ECO:0008006" key="4">
    <source>
        <dbReference type="Google" id="ProtNLM"/>
    </source>
</evidence>
<reference evidence="3" key="1">
    <citation type="journal article" date="2019" name="Int. J. Syst. Evol. Microbiol.">
        <title>The Global Catalogue of Microorganisms (GCM) 10K type strain sequencing project: providing services to taxonomists for standard genome sequencing and annotation.</title>
        <authorList>
            <consortium name="The Broad Institute Genomics Platform"/>
            <consortium name="The Broad Institute Genome Sequencing Center for Infectious Disease"/>
            <person name="Wu L."/>
            <person name="Ma J."/>
        </authorList>
    </citation>
    <scope>NUCLEOTIDE SEQUENCE [LARGE SCALE GENOMIC DNA]</scope>
    <source>
        <strain evidence="3">JCM 16548</strain>
    </source>
</reference>
<feature type="region of interest" description="Disordered" evidence="1">
    <location>
        <begin position="1"/>
        <end position="34"/>
    </location>
</feature>
<comment type="caution">
    <text evidence="2">The sequence shown here is derived from an EMBL/GenBank/DDBJ whole genome shotgun (WGS) entry which is preliminary data.</text>
</comment>
<accession>A0ABP7EIJ3</accession>
<evidence type="ECO:0000256" key="1">
    <source>
        <dbReference type="SAM" id="MobiDB-lite"/>
    </source>
</evidence>
<name>A0ABP7EIJ3_9ACTN</name>
<dbReference type="InterPro" id="IPR000415">
    <property type="entry name" value="Nitroreductase-like"/>
</dbReference>
<dbReference type="NCBIfam" id="NF047509">
    <property type="entry name" value="Rv3131_FMN_oxido"/>
    <property type="match status" value="1"/>
</dbReference>
<dbReference type="Proteomes" id="UP001500051">
    <property type="component" value="Unassembled WGS sequence"/>
</dbReference>
<protein>
    <recommendedName>
        <fullName evidence="4">Nitroreductase family protein</fullName>
    </recommendedName>
</protein>
<gene>
    <name evidence="2" type="ORF">GCM10022204_44020</name>
</gene>
<proteinExistence type="predicted"/>
<dbReference type="Gene3D" id="3.40.109.10">
    <property type="entry name" value="NADH Oxidase"/>
    <property type="match status" value="1"/>
</dbReference>
<keyword evidence="3" id="KW-1185">Reference proteome</keyword>
<dbReference type="SUPFAM" id="SSF55469">
    <property type="entry name" value="FMN-dependent nitroreductase-like"/>
    <property type="match status" value="2"/>
</dbReference>
<dbReference type="RefSeq" id="WP_344814616.1">
    <property type="nucleotide sequence ID" value="NZ_BAAAYX010000030.1"/>
</dbReference>
<evidence type="ECO:0000313" key="2">
    <source>
        <dbReference type="EMBL" id="GAA3719108.1"/>
    </source>
</evidence>
<organism evidence="2 3">
    <name type="scientific">Microlunatus aurantiacus</name>
    <dbReference type="NCBI Taxonomy" id="446786"/>
    <lineage>
        <taxon>Bacteria</taxon>
        <taxon>Bacillati</taxon>
        <taxon>Actinomycetota</taxon>
        <taxon>Actinomycetes</taxon>
        <taxon>Propionibacteriales</taxon>
        <taxon>Propionibacteriaceae</taxon>
        <taxon>Microlunatus</taxon>
    </lineage>
</organism>
<sequence>MPTAHDRVPVESPSPRAGEPASGQPPVGPSAGSTLSRRRVVRVLGTVGAAVLVGVGGYRVFDTAAVNPGHGQAYEPWRHWRDDAGPMGAVAAALLAANPHNTQPWLFRVNATAIDVDVDPGRHIGSVDPYRREQHVGLGCALENLALACRARGLRPDIAVLPDGPDARRVAHVDLTPAPAQQDDRYEAIGHRHTNRGPYRALAIPAEALAELVDTAGLPGISVQWIVDPASMAVLSALLVDAAEAVVADESQSRDGFAWFRGTDDAIQSHRDGLTLDAQGLTPLTLGLAKLLPASTRSSGDAFWVEQTRTVHTATAAAYGVLTAASPDDRVTQLDTGRLLQRIHLTATARGIALQHMNQITERIDAERLAGQRATFSPRFAGVLPPGAKPLVAFRVGYPLRDARPSPRRSAATVTQRTPR</sequence>
<evidence type="ECO:0000313" key="3">
    <source>
        <dbReference type="Proteomes" id="UP001500051"/>
    </source>
</evidence>